<keyword evidence="2" id="KW-1185">Reference proteome</keyword>
<evidence type="ECO:0000313" key="1">
    <source>
        <dbReference type="EMBL" id="ABW29318.1"/>
    </source>
</evidence>
<accession>B0CDW6</accession>
<protein>
    <submittedName>
        <fullName evidence="1">Uncharacterized protein</fullName>
    </submittedName>
</protein>
<organism evidence="1 2">
    <name type="scientific">Acaryochloris marina (strain MBIC 11017)</name>
    <dbReference type="NCBI Taxonomy" id="329726"/>
    <lineage>
        <taxon>Bacteria</taxon>
        <taxon>Bacillati</taxon>
        <taxon>Cyanobacteriota</taxon>
        <taxon>Cyanophyceae</taxon>
        <taxon>Acaryochloridales</taxon>
        <taxon>Acaryochloridaceae</taxon>
        <taxon>Acaryochloris</taxon>
    </lineage>
</organism>
<dbReference type="KEGG" id="amr:AM1_4339"/>
<dbReference type="Proteomes" id="UP000000268">
    <property type="component" value="Chromosome"/>
</dbReference>
<sequence>MLNFAEFSFCECPIFFNLLKKIGAKSCSGCQQELFVV</sequence>
<evidence type="ECO:0000313" key="2">
    <source>
        <dbReference type="Proteomes" id="UP000000268"/>
    </source>
</evidence>
<dbReference type="AlphaFoldDB" id="B0CDW6"/>
<reference evidence="1 2" key="1">
    <citation type="journal article" date="2008" name="Proc. Natl. Acad. Sci. U.S.A.">
        <title>Niche adaptation and genome expansion in the chlorophyll d-producing cyanobacterium Acaryochloris marina.</title>
        <authorList>
            <person name="Swingley W.D."/>
            <person name="Chen M."/>
            <person name="Cheung P.C."/>
            <person name="Conrad A.L."/>
            <person name="Dejesa L.C."/>
            <person name="Hao J."/>
            <person name="Honchak B.M."/>
            <person name="Karbach L.E."/>
            <person name="Kurdoglu A."/>
            <person name="Lahiri S."/>
            <person name="Mastrian S.D."/>
            <person name="Miyashita H."/>
            <person name="Page L."/>
            <person name="Ramakrishna P."/>
            <person name="Satoh S."/>
            <person name="Sattley W.M."/>
            <person name="Shimada Y."/>
            <person name="Taylor H.L."/>
            <person name="Tomo T."/>
            <person name="Tsuchiya T."/>
            <person name="Wang Z.T."/>
            <person name="Raymond J."/>
            <person name="Mimuro M."/>
            <person name="Blankenship R.E."/>
            <person name="Touchman J.W."/>
        </authorList>
    </citation>
    <scope>NUCLEOTIDE SEQUENCE [LARGE SCALE GENOMIC DNA]</scope>
    <source>
        <strain evidence="2">MBIC 11017</strain>
    </source>
</reference>
<dbReference type="HOGENOM" id="CLU_3338745_0_0_3"/>
<dbReference type="EMBL" id="CP000828">
    <property type="protein sequence ID" value="ABW29318.1"/>
    <property type="molecule type" value="Genomic_DNA"/>
</dbReference>
<name>B0CDW6_ACAM1</name>
<proteinExistence type="predicted"/>
<gene>
    <name evidence="1" type="ordered locus">AM1_4339</name>
</gene>